<dbReference type="RefSeq" id="WP_382399878.1">
    <property type="nucleotide sequence ID" value="NZ_JBHSWH010000001.1"/>
</dbReference>
<protein>
    <recommendedName>
        <fullName evidence="4">YtxH domain-containing protein</fullName>
    </recommendedName>
</protein>
<evidence type="ECO:0008006" key="4">
    <source>
        <dbReference type="Google" id="ProtNLM"/>
    </source>
</evidence>
<feature type="region of interest" description="Disordered" evidence="1">
    <location>
        <begin position="103"/>
        <end position="160"/>
    </location>
</feature>
<evidence type="ECO:0000313" key="3">
    <source>
        <dbReference type="Proteomes" id="UP001596298"/>
    </source>
</evidence>
<feature type="compositionally biased region" description="Polar residues" evidence="1">
    <location>
        <begin position="133"/>
        <end position="143"/>
    </location>
</feature>
<name>A0ABW2AFA7_9MICO</name>
<organism evidence="2 3">
    <name type="scientific">Flexivirga alba</name>
    <dbReference type="NCBI Taxonomy" id="702742"/>
    <lineage>
        <taxon>Bacteria</taxon>
        <taxon>Bacillati</taxon>
        <taxon>Actinomycetota</taxon>
        <taxon>Actinomycetes</taxon>
        <taxon>Micrococcales</taxon>
        <taxon>Dermacoccaceae</taxon>
        <taxon>Flexivirga</taxon>
    </lineage>
</organism>
<comment type="caution">
    <text evidence="2">The sequence shown here is derived from an EMBL/GenBank/DDBJ whole genome shotgun (WGS) entry which is preliminary data.</text>
</comment>
<gene>
    <name evidence="2" type="ORF">ACFQDH_07260</name>
</gene>
<proteinExistence type="predicted"/>
<dbReference type="Proteomes" id="UP001596298">
    <property type="component" value="Unassembled WGS sequence"/>
</dbReference>
<feature type="compositionally biased region" description="Basic and acidic residues" evidence="1">
    <location>
        <begin position="103"/>
        <end position="112"/>
    </location>
</feature>
<feature type="compositionally biased region" description="Basic residues" evidence="1">
    <location>
        <begin position="114"/>
        <end position="126"/>
    </location>
</feature>
<keyword evidence="3" id="KW-1185">Reference proteome</keyword>
<sequence>MGKLALAVGIAAGYVLGARAGRGRYEQIKQVTGHAWNHPAVVEQRAKTTEQIKQRGPEVAAAAGQAAIKGVGQAAKSAATAGFHAAVGHREGPVVNGSLAEAAVRERHDPTPRRAPRRRCRRRPKRRADGVSWTLSQSASNVGRGSHPCNGAEYPTSRSC</sequence>
<accession>A0ABW2AFA7</accession>
<reference evidence="3" key="1">
    <citation type="journal article" date="2019" name="Int. J. Syst. Evol. Microbiol.">
        <title>The Global Catalogue of Microorganisms (GCM) 10K type strain sequencing project: providing services to taxonomists for standard genome sequencing and annotation.</title>
        <authorList>
            <consortium name="The Broad Institute Genomics Platform"/>
            <consortium name="The Broad Institute Genome Sequencing Center for Infectious Disease"/>
            <person name="Wu L."/>
            <person name="Ma J."/>
        </authorList>
    </citation>
    <scope>NUCLEOTIDE SEQUENCE [LARGE SCALE GENOMIC DNA]</scope>
    <source>
        <strain evidence="3">CCUG 58127</strain>
    </source>
</reference>
<dbReference type="EMBL" id="JBHSWH010000001">
    <property type="protein sequence ID" value="MFC6705071.1"/>
    <property type="molecule type" value="Genomic_DNA"/>
</dbReference>
<evidence type="ECO:0000313" key="2">
    <source>
        <dbReference type="EMBL" id="MFC6705071.1"/>
    </source>
</evidence>
<evidence type="ECO:0000256" key="1">
    <source>
        <dbReference type="SAM" id="MobiDB-lite"/>
    </source>
</evidence>